<dbReference type="GO" id="GO:0005524">
    <property type="term" value="F:ATP binding"/>
    <property type="evidence" value="ECO:0007669"/>
    <property type="project" value="UniProtKB-KW"/>
</dbReference>
<dbReference type="InterPro" id="IPR027417">
    <property type="entry name" value="P-loop_NTPase"/>
</dbReference>
<accession>A0ABW8TCS5</accession>
<feature type="domain" description="ABC transporter" evidence="3">
    <location>
        <begin position="3"/>
        <end position="233"/>
    </location>
</feature>
<dbReference type="PROSITE" id="PS00211">
    <property type="entry name" value="ABC_TRANSPORTER_1"/>
    <property type="match status" value="1"/>
</dbReference>
<organism evidence="4 5">
    <name type="scientific">Clostridium neuense</name>
    <dbReference type="NCBI Taxonomy" id="1728934"/>
    <lineage>
        <taxon>Bacteria</taxon>
        <taxon>Bacillati</taxon>
        <taxon>Bacillota</taxon>
        <taxon>Clostridia</taxon>
        <taxon>Eubacteriales</taxon>
        <taxon>Clostridiaceae</taxon>
        <taxon>Clostridium</taxon>
    </lineage>
</organism>
<dbReference type="Proteomes" id="UP001623592">
    <property type="component" value="Unassembled WGS sequence"/>
</dbReference>
<keyword evidence="5" id="KW-1185">Reference proteome</keyword>
<sequence>MLLEIKNLVKRYDEFLAVDNVSFSVKEGEILGLLGPNGAGKTTIINCLIGLKSIDSGDIKVFGKELKTNELDIKKHIGIVTQNISIYYDLNAYDNVMYFGGIYGLRGKYLRECVEEALNFCGLWEERKKSPKAFSGGMLRRLNIACGIVHKPKLIIMDEPTAGIDPQSRSHIIQGIEELNRKGTSVIYTSHYMEEVERLCNHIIILDHGRIIARGTKDELKSMISTEEKVRIKVSSLNYTIVDKIKQIYGVKECSINEEYIYIISKKDSKNLGKIIDMLVTDGIEIMDIDIDKPNIETVFLTLTGRTLRN</sequence>
<dbReference type="PANTHER" id="PTHR43582">
    <property type="entry name" value="LINEARMYCIN RESISTANCE ATP-BINDING PROTEIN LNRL"/>
    <property type="match status" value="1"/>
</dbReference>
<evidence type="ECO:0000256" key="2">
    <source>
        <dbReference type="ARBA" id="ARBA00022840"/>
    </source>
</evidence>
<comment type="caution">
    <text evidence="4">The sequence shown here is derived from an EMBL/GenBank/DDBJ whole genome shotgun (WGS) entry which is preliminary data.</text>
</comment>
<name>A0ABW8TCS5_9CLOT</name>
<dbReference type="PANTHER" id="PTHR43582:SF2">
    <property type="entry name" value="LINEARMYCIN RESISTANCE ATP-BINDING PROTEIN LNRL"/>
    <property type="match status" value="1"/>
</dbReference>
<keyword evidence="1" id="KW-0547">Nucleotide-binding</keyword>
<dbReference type="InterPro" id="IPR017871">
    <property type="entry name" value="ABC_transporter-like_CS"/>
</dbReference>
<dbReference type="RefSeq" id="WP_406786826.1">
    <property type="nucleotide sequence ID" value="NZ_JBJIAA010000005.1"/>
</dbReference>
<dbReference type="Pfam" id="PF00005">
    <property type="entry name" value="ABC_tran"/>
    <property type="match status" value="1"/>
</dbReference>
<dbReference type="PROSITE" id="PS50893">
    <property type="entry name" value="ABC_TRANSPORTER_2"/>
    <property type="match status" value="1"/>
</dbReference>
<protein>
    <submittedName>
        <fullName evidence="4">ABC transporter ATP-binding protein</fullName>
    </submittedName>
</protein>
<dbReference type="Gene3D" id="3.40.50.300">
    <property type="entry name" value="P-loop containing nucleotide triphosphate hydrolases"/>
    <property type="match status" value="1"/>
</dbReference>
<evidence type="ECO:0000256" key="1">
    <source>
        <dbReference type="ARBA" id="ARBA00022741"/>
    </source>
</evidence>
<dbReference type="InterPro" id="IPR003593">
    <property type="entry name" value="AAA+_ATPase"/>
</dbReference>
<dbReference type="SMART" id="SM00382">
    <property type="entry name" value="AAA"/>
    <property type="match status" value="1"/>
</dbReference>
<evidence type="ECO:0000259" key="3">
    <source>
        <dbReference type="PROSITE" id="PS50893"/>
    </source>
</evidence>
<evidence type="ECO:0000313" key="5">
    <source>
        <dbReference type="Proteomes" id="UP001623592"/>
    </source>
</evidence>
<reference evidence="4 5" key="1">
    <citation type="submission" date="2024-11" db="EMBL/GenBank/DDBJ databases">
        <authorList>
            <person name="Heng Y.C."/>
            <person name="Lim A.C.H."/>
            <person name="Lee J.K.Y."/>
            <person name="Kittelmann S."/>
        </authorList>
    </citation>
    <scope>NUCLEOTIDE SEQUENCE [LARGE SCALE GENOMIC DNA]</scope>
    <source>
        <strain evidence="4 5">WILCCON 0114</strain>
    </source>
</reference>
<keyword evidence="2 4" id="KW-0067">ATP-binding</keyword>
<dbReference type="EMBL" id="JBJIAA010000005">
    <property type="protein sequence ID" value="MFL0250156.1"/>
    <property type="molecule type" value="Genomic_DNA"/>
</dbReference>
<evidence type="ECO:0000313" key="4">
    <source>
        <dbReference type="EMBL" id="MFL0250156.1"/>
    </source>
</evidence>
<dbReference type="InterPro" id="IPR003439">
    <property type="entry name" value="ABC_transporter-like_ATP-bd"/>
</dbReference>
<proteinExistence type="predicted"/>
<gene>
    <name evidence="4" type="ORF">ACJDT4_06950</name>
</gene>
<dbReference type="SUPFAM" id="SSF52540">
    <property type="entry name" value="P-loop containing nucleoside triphosphate hydrolases"/>
    <property type="match status" value="1"/>
</dbReference>